<dbReference type="InterPro" id="IPR036250">
    <property type="entry name" value="AcylCo_DH-like_C"/>
</dbReference>
<dbReference type="SUPFAM" id="SSF47203">
    <property type="entry name" value="Acyl-CoA dehydrogenase C-terminal domain-like"/>
    <property type="match status" value="1"/>
</dbReference>
<evidence type="ECO:0000259" key="6">
    <source>
        <dbReference type="Pfam" id="PF00441"/>
    </source>
</evidence>
<dbReference type="Gene3D" id="1.20.140.10">
    <property type="entry name" value="Butyryl-CoA Dehydrogenase, subunit A, domain 3"/>
    <property type="match status" value="1"/>
</dbReference>
<evidence type="ECO:0000259" key="8">
    <source>
        <dbReference type="Pfam" id="PF02771"/>
    </source>
</evidence>
<evidence type="ECO:0000256" key="4">
    <source>
        <dbReference type="ARBA" id="ARBA00022827"/>
    </source>
</evidence>
<dbReference type="InterPro" id="IPR037069">
    <property type="entry name" value="AcylCoA_DH/ox_N_sf"/>
</dbReference>
<dbReference type="CDD" id="cd00567">
    <property type="entry name" value="ACAD"/>
    <property type="match status" value="1"/>
</dbReference>
<dbReference type="InterPro" id="IPR013786">
    <property type="entry name" value="AcylCoA_DH/ox_N"/>
</dbReference>
<evidence type="ECO:0000256" key="3">
    <source>
        <dbReference type="ARBA" id="ARBA00022630"/>
    </source>
</evidence>
<gene>
    <name evidence="9" type="ORF">ROS62_19375</name>
</gene>
<comment type="similarity">
    <text evidence="2 5">Belongs to the acyl-CoA dehydrogenase family.</text>
</comment>
<comment type="caution">
    <text evidence="9">The sequence shown here is derived from an EMBL/GenBank/DDBJ whole genome shotgun (WGS) entry which is preliminary data.</text>
</comment>
<dbReference type="Proteomes" id="UP001181313">
    <property type="component" value="Unassembled WGS sequence"/>
</dbReference>
<evidence type="ECO:0000313" key="10">
    <source>
        <dbReference type="Proteomes" id="UP001181313"/>
    </source>
</evidence>
<dbReference type="InterPro" id="IPR046373">
    <property type="entry name" value="Acyl-CoA_Oxase/DH_mid-dom_sf"/>
</dbReference>
<evidence type="ECO:0000256" key="1">
    <source>
        <dbReference type="ARBA" id="ARBA00001974"/>
    </source>
</evidence>
<dbReference type="Pfam" id="PF02770">
    <property type="entry name" value="Acyl-CoA_dh_M"/>
    <property type="match status" value="1"/>
</dbReference>
<keyword evidence="5" id="KW-0560">Oxidoreductase</keyword>
<evidence type="ECO:0000259" key="7">
    <source>
        <dbReference type="Pfam" id="PF02770"/>
    </source>
</evidence>
<dbReference type="Gene3D" id="1.10.540.10">
    <property type="entry name" value="Acyl-CoA dehydrogenase/oxidase, N-terminal domain"/>
    <property type="match status" value="1"/>
</dbReference>
<organism evidence="9 10">
    <name type="scientific">Streptomyces althioticus subsp. attaecolombicae</name>
    <dbReference type="NCBI Taxonomy" id="3075534"/>
    <lineage>
        <taxon>Bacteria</taxon>
        <taxon>Bacillati</taxon>
        <taxon>Actinomycetota</taxon>
        <taxon>Actinomycetes</taxon>
        <taxon>Kitasatosporales</taxon>
        <taxon>Streptomycetaceae</taxon>
        <taxon>Streptomyces</taxon>
        <taxon>Streptomyces althioticus group</taxon>
    </lineage>
</organism>
<evidence type="ECO:0000313" key="9">
    <source>
        <dbReference type="EMBL" id="MDT3726921.1"/>
    </source>
</evidence>
<name>A0ABU3I1U1_9ACTN</name>
<comment type="cofactor">
    <cofactor evidence="1 5">
        <name>FAD</name>
        <dbReference type="ChEBI" id="CHEBI:57692"/>
    </cofactor>
</comment>
<proteinExistence type="inferred from homology"/>
<evidence type="ECO:0000256" key="2">
    <source>
        <dbReference type="ARBA" id="ARBA00009347"/>
    </source>
</evidence>
<keyword evidence="4 5" id="KW-0274">FAD</keyword>
<dbReference type="InterPro" id="IPR009075">
    <property type="entry name" value="AcylCo_DH/oxidase_C"/>
</dbReference>
<reference evidence="9" key="1">
    <citation type="submission" date="2024-05" db="EMBL/GenBank/DDBJ databases">
        <title>30 novel species of actinomycetes from the DSMZ collection.</title>
        <authorList>
            <person name="Nouioui I."/>
        </authorList>
    </citation>
    <scope>NUCLEOTIDE SEQUENCE</scope>
    <source>
        <strain evidence="9">DSM 41972</strain>
    </source>
</reference>
<protein>
    <submittedName>
        <fullName evidence="9">Acyl-CoA dehydrogenase family protein</fullName>
    </submittedName>
</protein>
<dbReference type="Pfam" id="PF02771">
    <property type="entry name" value="Acyl-CoA_dh_N"/>
    <property type="match status" value="1"/>
</dbReference>
<dbReference type="RefSeq" id="WP_093548418.1">
    <property type="nucleotide sequence ID" value="NZ_JAVSGH010000023.1"/>
</dbReference>
<feature type="domain" description="Acyl-CoA dehydrogenase/oxidase C-terminal" evidence="6">
    <location>
        <begin position="234"/>
        <end position="385"/>
    </location>
</feature>
<dbReference type="InterPro" id="IPR006091">
    <property type="entry name" value="Acyl-CoA_Oxase/DH_mid-dom"/>
</dbReference>
<accession>A0ABU3I1U1</accession>
<feature type="domain" description="Acyl-CoA oxidase/dehydrogenase middle" evidence="7">
    <location>
        <begin position="125"/>
        <end position="222"/>
    </location>
</feature>
<dbReference type="PANTHER" id="PTHR43884:SF19">
    <property type="entry name" value="ACYL-COA DEHYDROGENASE FADE4-RELATED"/>
    <property type="match status" value="1"/>
</dbReference>
<dbReference type="Gene3D" id="2.40.110.10">
    <property type="entry name" value="Butyryl-CoA Dehydrogenase, subunit A, domain 2"/>
    <property type="match status" value="1"/>
</dbReference>
<dbReference type="SUPFAM" id="SSF56645">
    <property type="entry name" value="Acyl-CoA dehydrogenase NM domain-like"/>
    <property type="match status" value="1"/>
</dbReference>
<evidence type="ECO:0000256" key="5">
    <source>
        <dbReference type="RuleBase" id="RU362125"/>
    </source>
</evidence>
<dbReference type="EMBL" id="JAVSGH010000023">
    <property type="protein sequence ID" value="MDT3726921.1"/>
    <property type="molecule type" value="Genomic_DNA"/>
</dbReference>
<feature type="domain" description="Acyl-CoA dehydrogenase/oxidase N-terminal" evidence="8">
    <location>
        <begin position="33"/>
        <end position="117"/>
    </location>
</feature>
<dbReference type="InterPro" id="IPR009100">
    <property type="entry name" value="AcylCoA_DH/oxidase_NM_dom_sf"/>
</dbReference>
<dbReference type="PANTHER" id="PTHR43884">
    <property type="entry name" value="ACYL-COA DEHYDROGENASE"/>
    <property type="match status" value="1"/>
</dbReference>
<keyword evidence="3 5" id="KW-0285">Flavoprotein</keyword>
<sequence length="609" mass="66051">MSQAELIELAERLETYLGDPHDPASRMSFATVLDHDERDAFPYALIGMLRRWGFLDYGLPAEQGGKAGSPETGFVLMRLIARRDGATAIAAGLSQAAFAPVWIGGTDEQKRRQIEDIHHGVSLAWGLSEAAHGSDLLGNEVVAEKVPGGYRLTGEKWPIGNATFADRMVVFARTGPRRGPGDFSILVVDKWTAEPETVREMPLIKLHGVRPLDLSGLRFDGVFVPDDLLIGAEGQGLEIALKTSQTARLVILSLALSAVDTSLRTALEFAQGRVLFDRPIVEVPYTGTQLAESFADLMAADAMCLGAVRSVQASPNQVSVWSSAAKYLVPTLLEGALSRLNVVLGARVFLREDPRYGMHQKMLRDILVTNMADGNTVVNLRNIGHELDSLLKKARTATPEEREEAVGRAAVLFDMDAELPPYRPWEQELSSRGRDDAVLASADGLERLRALADAAADKDKDRLLLAAGIAGELLGRLGPLEERATALRQELGRGYAQSAELFELAKEYCVVHAASACVLTYVHSQRSMAGPLPSPAVLLLQLERLRKQFHPYEPYRDPTAADEVLAVLTRLHAENRLLSHWPVTLAGPAEERAPHAGSTAGAAPEGSPA</sequence>
<dbReference type="Pfam" id="PF00441">
    <property type="entry name" value="Acyl-CoA_dh_1"/>
    <property type="match status" value="1"/>
</dbReference>
<keyword evidence="10" id="KW-1185">Reference proteome</keyword>